<accession>A0A2P8DUZ8</accession>
<evidence type="ECO:0000256" key="4">
    <source>
        <dbReference type="ARBA" id="ARBA00023163"/>
    </source>
</evidence>
<keyword evidence="1 5" id="KW-0597">Phosphoprotein</keyword>
<dbReference type="Pfam" id="PF00196">
    <property type="entry name" value="GerE"/>
    <property type="match status" value="1"/>
</dbReference>
<dbReference type="RefSeq" id="WP_106581271.1">
    <property type="nucleotide sequence ID" value="NZ_PYGA01000001.1"/>
</dbReference>
<feature type="domain" description="Response regulatory" evidence="7">
    <location>
        <begin position="3"/>
        <end position="119"/>
    </location>
</feature>
<dbReference type="OrthoDB" id="3680166at2"/>
<dbReference type="SMART" id="SM00448">
    <property type="entry name" value="REC"/>
    <property type="match status" value="1"/>
</dbReference>
<evidence type="ECO:0000256" key="2">
    <source>
        <dbReference type="ARBA" id="ARBA00023015"/>
    </source>
</evidence>
<dbReference type="InterPro" id="IPR000792">
    <property type="entry name" value="Tscrpt_reg_LuxR_C"/>
</dbReference>
<dbReference type="SMART" id="SM00421">
    <property type="entry name" value="HTH_LUXR"/>
    <property type="match status" value="1"/>
</dbReference>
<dbReference type="PROSITE" id="PS50110">
    <property type="entry name" value="RESPONSE_REGULATORY"/>
    <property type="match status" value="1"/>
</dbReference>
<dbReference type="InterPro" id="IPR016032">
    <property type="entry name" value="Sig_transdc_resp-reg_C-effctor"/>
</dbReference>
<sequence>MIRLVLADDEAVVRAGVRAIVTARGGVDVVGEAADGSEAVALVAEHRPDVVLLDVRMPRCDGLAAAAILRRDFPATAVVMLTMFDEDAYVASALDDGVSGFLLKTGAPGELLLGVHAAATGGAFLSPRVARRLVDRYSGVAAGHAAARDAVASLSRRERDVLTLLAEGLTNREIADRLGLAESTVKTHVSGVHTRLGVPNRVRAALLAHEAGIVSGGR</sequence>
<feature type="modified residue" description="4-aspartylphosphate" evidence="5">
    <location>
        <position position="54"/>
    </location>
</feature>
<dbReference type="SUPFAM" id="SSF52172">
    <property type="entry name" value="CheY-like"/>
    <property type="match status" value="1"/>
</dbReference>
<dbReference type="PANTHER" id="PTHR43214">
    <property type="entry name" value="TWO-COMPONENT RESPONSE REGULATOR"/>
    <property type="match status" value="1"/>
</dbReference>
<dbReference type="GO" id="GO:0003677">
    <property type="term" value="F:DNA binding"/>
    <property type="evidence" value="ECO:0007669"/>
    <property type="project" value="UniProtKB-KW"/>
</dbReference>
<dbReference type="EMBL" id="PYGA01000001">
    <property type="protein sequence ID" value="PSL01030.1"/>
    <property type="molecule type" value="Genomic_DNA"/>
</dbReference>
<dbReference type="Gene3D" id="3.40.50.2300">
    <property type="match status" value="1"/>
</dbReference>
<dbReference type="GO" id="GO:0000160">
    <property type="term" value="P:phosphorelay signal transduction system"/>
    <property type="evidence" value="ECO:0007669"/>
    <property type="project" value="InterPro"/>
</dbReference>
<reference evidence="8 9" key="1">
    <citation type="submission" date="2018-03" db="EMBL/GenBank/DDBJ databases">
        <title>Genomic Encyclopedia of Archaeal and Bacterial Type Strains, Phase II (KMG-II): from individual species to whole genera.</title>
        <authorList>
            <person name="Goeker M."/>
        </authorList>
    </citation>
    <scope>NUCLEOTIDE SEQUENCE [LARGE SCALE GENOMIC DNA]</scope>
    <source>
        <strain evidence="8 9">DSM 45312</strain>
    </source>
</reference>
<comment type="caution">
    <text evidence="8">The sequence shown here is derived from an EMBL/GenBank/DDBJ whole genome shotgun (WGS) entry which is preliminary data.</text>
</comment>
<keyword evidence="4" id="KW-0804">Transcription</keyword>
<keyword evidence="2" id="KW-0805">Transcription regulation</keyword>
<dbReference type="AlphaFoldDB" id="A0A2P8DUZ8"/>
<dbReference type="GO" id="GO:0006355">
    <property type="term" value="P:regulation of DNA-templated transcription"/>
    <property type="evidence" value="ECO:0007669"/>
    <property type="project" value="InterPro"/>
</dbReference>
<feature type="domain" description="HTH luxR-type" evidence="6">
    <location>
        <begin position="147"/>
        <end position="212"/>
    </location>
</feature>
<evidence type="ECO:0000256" key="5">
    <source>
        <dbReference type="PROSITE-ProRule" id="PRU00169"/>
    </source>
</evidence>
<dbReference type="InterPro" id="IPR011006">
    <property type="entry name" value="CheY-like_superfamily"/>
</dbReference>
<evidence type="ECO:0000313" key="8">
    <source>
        <dbReference type="EMBL" id="PSL01030.1"/>
    </source>
</evidence>
<evidence type="ECO:0000256" key="1">
    <source>
        <dbReference type="ARBA" id="ARBA00022553"/>
    </source>
</evidence>
<dbReference type="Pfam" id="PF00072">
    <property type="entry name" value="Response_reg"/>
    <property type="match status" value="1"/>
</dbReference>
<dbReference type="CDD" id="cd17535">
    <property type="entry name" value="REC_NarL-like"/>
    <property type="match status" value="1"/>
</dbReference>
<dbReference type="InterPro" id="IPR058245">
    <property type="entry name" value="NreC/VraR/RcsB-like_REC"/>
</dbReference>
<keyword evidence="9" id="KW-1185">Reference proteome</keyword>
<dbReference type="CDD" id="cd06170">
    <property type="entry name" value="LuxR_C_like"/>
    <property type="match status" value="1"/>
</dbReference>
<evidence type="ECO:0000259" key="6">
    <source>
        <dbReference type="PROSITE" id="PS50043"/>
    </source>
</evidence>
<keyword evidence="3" id="KW-0238">DNA-binding</keyword>
<dbReference type="InterPro" id="IPR001789">
    <property type="entry name" value="Sig_transdc_resp-reg_receiver"/>
</dbReference>
<protein>
    <submittedName>
        <fullName evidence="8">LuxR family two component transcriptional regulator</fullName>
    </submittedName>
</protein>
<evidence type="ECO:0000256" key="3">
    <source>
        <dbReference type="ARBA" id="ARBA00023125"/>
    </source>
</evidence>
<dbReference type="PRINTS" id="PR00038">
    <property type="entry name" value="HTHLUXR"/>
</dbReference>
<gene>
    <name evidence="8" type="ORF">CLV63_101509</name>
</gene>
<name>A0A2P8DUZ8_9ACTN</name>
<proteinExistence type="predicted"/>
<dbReference type="Proteomes" id="UP000240542">
    <property type="component" value="Unassembled WGS sequence"/>
</dbReference>
<evidence type="ECO:0000259" key="7">
    <source>
        <dbReference type="PROSITE" id="PS50110"/>
    </source>
</evidence>
<dbReference type="PANTHER" id="PTHR43214:SF24">
    <property type="entry name" value="TRANSCRIPTIONAL REGULATORY PROTEIN NARL-RELATED"/>
    <property type="match status" value="1"/>
</dbReference>
<organism evidence="8 9">
    <name type="scientific">Murinocardiopsis flavida</name>
    <dbReference type="NCBI Taxonomy" id="645275"/>
    <lineage>
        <taxon>Bacteria</taxon>
        <taxon>Bacillati</taxon>
        <taxon>Actinomycetota</taxon>
        <taxon>Actinomycetes</taxon>
        <taxon>Streptosporangiales</taxon>
        <taxon>Nocardiopsidaceae</taxon>
        <taxon>Murinocardiopsis</taxon>
    </lineage>
</organism>
<dbReference type="InterPro" id="IPR039420">
    <property type="entry name" value="WalR-like"/>
</dbReference>
<dbReference type="SUPFAM" id="SSF46894">
    <property type="entry name" value="C-terminal effector domain of the bipartite response regulators"/>
    <property type="match status" value="1"/>
</dbReference>
<dbReference type="PROSITE" id="PS50043">
    <property type="entry name" value="HTH_LUXR_2"/>
    <property type="match status" value="1"/>
</dbReference>
<evidence type="ECO:0000313" key="9">
    <source>
        <dbReference type="Proteomes" id="UP000240542"/>
    </source>
</evidence>